<dbReference type="InterPro" id="IPR008920">
    <property type="entry name" value="TF_FadR/GntR_C"/>
</dbReference>
<dbReference type="AlphaFoldDB" id="A0A1W6Z3Q9"/>
<dbReference type="SUPFAM" id="SSF46785">
    <property type="entry name" value="Winged helix' DNA-binding domain"/>
    <property type="match status" value="1"/>
</dbReference>
<dbReference type="GO" id="GO:0003700">
    <property type="term" value="F:DNA-binding transcription factor activity"/>
    <property type="evidence" value="ECO:0007669"/>
    <property type="project" value="InterPro"/>
</dbReference>
<evidence type="ECO:0000313" key="7">
    <source>
        <dbReference type="Proteomes" id="UP000194139"/>
    </source>
</evidence>
<dbReference type="InterPro" id="IPR036390">
    <property type="entry name" value="WH_DNA-bd_sf"/>
</dbReference>
<dbReference type="PANTHER" id="PTHR43537">
    <property type="entry name" value="TRANSCRIPTIONAL REGULATOR, GNTR FAMILY"/>
    <property type="match status" value="1"/>
</dbReference>
<keyword evidence="2" id="KW-0238">DNA-binding</keyword>
<dbReference type="Gene3D" id="1.20.120.530">
    <property type="entry name" value="GntR ligand-binding domain-like"/>
    <property type="match status" value="1"/>
</dbReference>
<organism evidence="6 7">
    <name type="scientific">Bordetella genomosp. 9</name>
    <dbReference type="NCBI Taxonomy" id="1416803"/>
    <lineage>
        <taxon>Bacteria</taxon>
        <taxon>Pseudomonadati</taxon>
        <taxon>Pseudomonadota</taxon>
        <taxon>Betaproteobacteria</taxon>
        <taxon>Burkholderiales</taxon>
        <taxon>Alcaligenaceae</taxon>
        <taxon>Bordetella</taxon>
    </lineage>
</organism>
<dbReference type="Gene3D" id="1.10.10.10">
    <property type="entry name" value="Winged helix-like DNA-binding domain superfamily/Winged helix DNA-binding domain"/>
    <property type="match status" value="1"/>
</dbReference>
<feature type="domain" description="HTH gntR-type" evidence="4">
    <location>
        <begin position="47"/>
        <end position="105"/>
    </location>
</feature>
<keyword evidence="3" id="KW-0804">Transcription</keyword>
<name>A0A1W6Z3Q9_9BORD</name>
<accession>A0A1W6Z3Q9</accession>
<dbReference type="GO" id="GO:0003677">
    <property type="term" value="F:DNA binding"/>
    <property type="evidence" value="ECO:0007669"/>
    <property type="project" value="UniProtKB-KW"/>
</dbReference>
<evidence type="ECO:0000256" key="2">
    <source>
        <dbReference type="ARBA" id="ARBA00023125"/>
    </source>
</evidence>
<sequence>MQGLRTCHNSRPLRTRFTAPLSDLMSSNSFSSLIFAETPLPEQVASVMEAIETDIIRARILPRMRLIEDHLMEDYSAKRHVVRAALSELQRLGVVVKPPHLGAQIRRFDQQGLEDLYHMRGVLHHAAIEMIEFPVQPGRLAAVEAACQAHAQAAASGDLIAIHRSNMVFHREFYGLCDNIYLAESIRLHDWLSFPVRAYGVADAGALEQACREHQAMVDAVRAGNRAALDALSVAHMGRARNIYEEKFLTR</sequence>
<dbReference type="EMBL" id="CP021109">
    <property type="protein sequence ID" value="ARP87871.1"/>
    <property type="molecule type" value="Genomic_DNA"/>
</dbReference>
<evidence type="ECO:0000313" key="6">
    <source>
        <dbReference type="EMBL" id="ARP87871.1"/>
    </source>
</evidence>
<keyword evidence="1" id="KW-0805">Transcription regulation</keyword>
<dbReference type="InterPro" id="IPR000524">
    <property type="entry name" value="Tscrpt_reg_HTH_GntR"/>
</dbReference>
<evidence type="ECO:0000259" key="4">
    <source>
        <dbReference type="SMART" id="SM00345"/>
    </source>
</evidence>
<dbReference type="PANTHER" id="PTHR43537:SF49">
    <property type="entry name" value="TRANSCRIPTIONAL REGULATORY PROTEIN"/>
    <property type="match status" value="1"/>
</dbReference>
<dbReference type="InterPro" id="IPR036388">
    <property type="entry name" value="WH-like_DNA-bd_sf"/>
</dbReference>
<feature type="domain" description="GntR C-terminal" evidence="5">
    <location>
        <begin position="115"/>
        <end position="239"/>
    </location>
</feature>
<evidence type="ECO:0000259" key="5">
    <source>
        <dbReference type="SMART" id="SM00895"/>
    </source>
</evidence>
<dbReference type="SUPFAM" id="SSF48008">
    <property type="entry name" value="GntR ligand-binding domain-like"/>
    <property type="match status" value="1"/>
</dbReference>
<dbReference type="InterPro" id="IPR011711">
    <property type="entry name" value="GntR_C"/>
</dbReference>
<dbReference type="Pfam" id="PF00392">
    <property type="entry name" value="GntR"/>
    <property type="match status" value="1"/>
</dbReference>
<proteinExistence type="predicted"/>
<keyword evidence="7" id="KW-1185">Reference proteome</keyword>
<evidence type="ECO:0008006" key="8">
    <source>
        <dbReference type="Google" id="ProtNLM"/>
    </source>
</evidence>
<dbReference type="Pfam" id="PF07729">
    <property type="entry name" value="FCD"/>
    <property type="match status" value="1"/>
</dbReference>
<dbReference type="Proteomes" id="UP000194139">
    <property type="component" value="Chromosome"/>
</dbReference>
<evidence type="ECO:0000256" key="1">
    <source>
        <dbReference type="ARBA" id="ARBA00023015"/>
    </source>
</evidence>
<reference evidence="6 7" key="1">
    <citation type="submission" date="2017-05" db="EMBL/GenBank/DDBJ databases">
        <title>Complete and WGS of Bordetella genogroups.</title>
        <authorList>
            <person name="Spilker T."/>
            <person name="LiPuma J."/>
        </authorList>
    </citation>
    <scope>NUCLEOTIDE SEQUENCE [LARGE SCALE GENOMIC DNA]</scope>
    <source>
        <strain evidence="6 7">AU17164</strain>
    </source>
</reference>
<gene>
    <name evidence="6" type="ORF">CAL13_17865</name>
</gene>
<protein>
    <recommendedName>
        <fullName evidence="8">GntR C-terminal domain-containing protein</fullName>
    </recommendedName>
</protein>
<dbReference type="SMART" id="SM00895">
    <property type="entry name" value="FCD"/>
    <property type="match status" value="1"/>
</dbReference>
<evidence type="ECO:0000256" key="3">
    <source>
        <dbReference type="ARBA" id="ARBA00023163"/>
    </source>
</evidence>
<dbReference type="SMART" id="SM00345">
    <property type="entry name" value="HTH_GNTR"/>
    <property type="match status" value="1"/>
</dbReference>